<feature type="region of interest" description="Disordered" evidence="1">
    <location>
        <begin position="174"/>
        <end position="196"/>
    </location>
</feature>
<dbReference type="InterPro" id="IPR036086">
    <property type="entry name" value="ParB/Sulfiredoxin_sf"/>
</dbReference>
<proteinExistence type="predicted"/>
<reference evidence="2 3" key="1">
    <citation type="submission" date="2019-03" db="EMBL/GenBank/DDBJ databases">
        <title>Genomic Encyclopedia of Type Strains, Phase IV (KMG-IV): sequencing the most valuable type-strain genomes for metagenomic binning, comparative biology and taxonomic classification.</title>
        <authorList>
            <person name="Goeker M."/>
        </authorList>
    </citation>
    <scope>NUCLEOTIDE SEQUENCE [LARGE SCALE GENOMIC DNA]</scope>
    <source>
        <strain evidence="2 3">DSM 21153</strain>
    </source>
</reference>
<gene>
    <name evidence="2" type="ORF">EV216_11174</name>
</gene>
<comment type="caution">
    <text evidence="2">The sequence shown here is derived from an EMBL/GenBank/DDBJ whole genome shotgun (WGS) entry which is preliminary data.</text>
</comment>
<name>A0A4R1YU28_9RHOB</name>
<organism evidence="2 3">
    <name type="scientific">Rhodovulum steppense</name>
    <dbReference type="NCBI Taxonomy" id="540251"/>
    <lineage>
        <taxon>Bacteria</taxon>
        <taxon>Pseudomonadati</taxon>
        <taxon>Pseudomonadota</taxon>
        <taxon>Alphaproteobacteria</taxon>
        <taxon>Rhodobacterales</taxon>
        <taxon>Paracoccaceae</taxon>
        <taxon>Rhodovulum</taxon>
    </lineage>
</organism>
<dbReference type="RefSeq" id="WP_207893993.1">
    <property type="nucleotide sequence ID" value="NZ_SLVM01000011.1"/>
</dbReference>
<sequence length="247" mass="27913">MTITAKATATPSYRRAYVQPREITRDPAFTVRGIREDHVRTLYVALRNSGRLDPVLVWEDLRDPDRPRLVLLDGQHILAAYENQRRKTKVAKGIPVRIVTCDEITAHRLAAQRNSRDKLPLTFAEKMNLAWRLVWLADAVLSKADIVGDTGASRTTVHNMRQRRRAMIAAGKQPTGEWWRDAKDTPPEQPEETDNVLTPDRLARLPDPPEGFEGLRVVYAEGCTVSADRLKASGVVFKQIPYQVEGV</sequence>
<accession>A0A4R1YU28</accession>
<keyword evidence="3" id="KW-1185">Reference proteome</keyword>
<dbReference type="AlphaFoldDB" id="A0A4R1YU28"/>
<protein>
    <recommendedName>
        <fullName evidence="4">ParB-like nuclease family protein</fullName>
    </recommendedName>
</protein>
<evidence type="ECO:0000256" key="1">
    <source>
        <dbReference type="SAM" id="MobiDB-lite"/>
    </source>
</evidence>
<evidence type="ECO:0000313" key="3">
    <source>
        <dbReference type="Proteomes" id="UP000295277"/>
    </source>
</evidence>
<dbReference type="Proteomes" id="UP000295277">
    <property type="component" value="Unassembled WGS sequence"/>
</dbReference>
<evidence type="ECO:0000313" key="2">
    <source>
        <dbReference type="EMBL" id="TCM84592.1"/>
    </source>
</evidence>
<evidence type="ECO:0008006" key="4">
    <source>
        <dbReference type="Google" id="ProtNLM"/>
    </source>
</evidence>
<dbReference type="SUPFAM" id="SSF110849">
    <property type="entry name" value="ParB/Sulfiredoxin"/>
    <property type="match status" value="1"/>
</dbReference>
<dbReference type="EMBL" id="SLVM01000011">
    <property type="protein sequence ID" value="TCM84592.1"/>
    <property type="molecule type" value="Genomic_DNA"/>
</dbReference>